<organism evidence="1 2">
    <name type="scientific">Cryptolaemus montrouzieri</name>
    <dbReference type="NCBI Taxonomy" id="559131"/>
    <lineage>
        <taxon>Eukaryota</taxon>
        <taxon>Metazoa</taxon>
        <taxon>Ecdysozoa</taxon>
        <taxon>Arthropoda</taxon>
        <taxon>Hexapoda</taxon>
        <taxon>Insecta</taxon>
        <taxon>Pterygota</taxon>
        <taxon>Neoptera</taxon>
        <taxon>Endopterygota</taxon>
        <taxon>Coleoptera</taxon>
        <taxon>Polyphaga</taxon>
        <taxon>Cucujiformia</taxon>
        <taxon>Coccinelloidea</taxon>
        <taxon>Coccinellidae</taxon>
        <taxon>Scymninae</taxon>
        <taxon>Scymnini</taxon>
        <taxon>Cryptolaemus</taxon>
    </lineage>
</organism>
<accession>A0ABD2P7N5</accession>
<protein>
    <recommendedName>
        <fullName evidence="3">Nucleocapsid protein</fullName>
    </recommendedName>
</protein>
<name>A0ABD2P7N5_9CUCU</name>
<sequence>MARMINLNLPNNEQHRITVVRDNEGNNVLYLDFSNELAGILFTLFSAVRRADNSSGTHQKYLSLDAKLLETPLKIADLETQWRATGVKFNFTIATPIVNMLTAFKCMFDEVRTGVTTFQYKKASQAGKKRTHAGQILRKKEDRSNITEYGLNNQHIPLLKGITLPPERRSGLIRSVGPLAHAIFLVNETKFTNKIAKSFSETIQIIPAKGEIVNALEACKNGAEASSILTELGDLLLLSTARSTQKIDFPLTLAMWLFSAKGDNPWNFSGPGTMYLLDQGIKNLSLKFKIRSQEDVTRNIAQVIFHAMYGTYTEDFGILSQITTEAEWKKRKDVDKVFKERSKAEYRRVTPVRFIYYSKLAQSLLTKSLGNTDPCFTRLPSFSANRTRLFTTEFKTYLATGKVGAQAGRGFNISYYLRSLRDELVQKMEVGKLEECGTRKWMKEKEGKLVEVDDRFMENCRCFFGK</sequence>
<gene>
    <name evidence="1" type="ORF">HHI36_001434</name>
</gene>
<evidence type="ECO:0000313" key="1">
    <source>
        <dbReference type="EMBL" id="KAL3286948.1"/>
    </source>
</evidence>
<proteinExistence type="predicted"/>
<dbReference type="EMBL" id="JABFTP020000185">
    <property type="protein sequence ID" value="KAL3286948.1"/>
    <property type="molecule type" value="Genomic_DNA"/>
</dbReference>
<comment type="caution">
    <text evidence="1">The sequence shown here is derived from an EMBL/GenBank/DDBJ whole genome shotgun (WGS) entry which is preliminary data.</text>
</comment>
<keyword evidence="2" id="KW-1185">Reference proteome</keyword>
<dbReference type="AlphaFoldDB" id="A0ABD2P7N5"/>
<evidence type="ECO:0008006" key="3">
    <source>
        <dbReference type="Google" id="ProtNLM"/>
    </source>
</evidence>
<dbReference type="Proteomes" id="UP001516400">
    <property type="component" value="Unassembled WGS sequence"/>
</dbReference>
<evidence type="ECO:0000313" key="2">
    <source>
        <dbReference type="Proteomes" id="UP001516400"/>
    </source>
</evidence>
<reference evidence="1 2" key="1">
    <citation type="journal article" date="2021" name="BMC Biol.">
        <title>Horizontally acquired antibacterial genes associated with adaptive radiation of ladybird beetles.</title>
        <authorList>
            <person name="Li H.S."/>
            <person name="Tang X.F."/>
            <person name="Huang Y.H."/>
            <person name="Xu Z.Y."/>
            <person name="Chen M.L."/>
            <person name="Du X.Y."/>
            <person name="Qiu B.Y."/>
            <person name="Chen P.T."/>
            <person name="Zhang W."/>
            <person name="Slipinski A."/>
            <person name="Escalona H.E."/>
            <person name="Waterhouse R.M."/>
            <person name="Zwick A."/>
            <person name="Pang H."/>
        </authorList>
    </citation>
    <scope>NUCLEOTIDE SEQUENCE [LARGE SCALE GENOMIC DNA]</scope>
    <source>
        <strain evidence="1">SYSU2018</strain>
    </source>
</reference>